<keyword evidence="1" id="KW-0997">Cell inner membrane</keyword>
<feature type="transmembrane region" description="Helical" evidence="2">
    <location>
        <begin position="141"/>
        <end position="158"/>
    </location>
</feature>
<dbReference type="InterPro" id="IPR011853">
    <property type="entry name" value="TRAP_DctM-Dct_fused"/>
</dbReference>
<feature type="transmembrane region" description="Helical" evidence="2">
    <location>
        <begin position="466"/>
        <end position="485"/>
    </location>
</feature>
<feature type="transmembrane region" description="Helical" evidence="2">
    <location>
        <begin position="116"/>
        <end position="135"/>
    </location>
</feature>
<feature type="domain" description="TRAP C4-dicarboxylate transport system permease DctM subunit" evidence="3">
    <location>
        <begin position="207"/>
        <end position="480"/>
    </location>
</feature>
<dbReference type="InterPro" id="IPR010656">
    <property type="entry name" value="DctM"/>
</dbReference>
<feature type="transmembrane region" description="Helical" evidence="2">
    <location>
        <begin position="513"/>
        <end position="530"/>
    </location>
</feature>
<dbReference type="AlphaFoldDB" id="A0A238KG53"/>
<dbReference type="NCBIfam" id="TIGR02123">
    <property type="entry name" value="TRAP_fused"/>
    <property type="match status" value="1"/>
</dbReference>
<feature type="transmembrane region" description="Helical" evidence="2">
    <location>
        <begin position="48"/>
        <end position="71"/>
    </location>
</feature>
<dbReference type="PANTHER" id="PTHR43849:SF2">
    <property type="entry name" value="BLL3936 PROTEIN"/>
    <property type="match status" value="1"/>
</dbReference>
<evidence type="ECO:0000313" key="4">
    <source>
        <dbReference type="EMBL" id="SMX41790.1"/>
    </source>
</evidence>
<feature type="transmembrane region" description="Helical" evidence="2">
    <location>
        <begin position="620"/>
        <end position="640"/>
    </location>
</feature>
<feature type="transmembrane region" description="Helical" evidence="2">
    <location>
        <begin position="712"/>
        <end position="731"/>
    </location>
</feature>
<comment type="subcellular location">
    <subcellularLocation>
        <location evidence="1">Cell inner membrane</location>
        <topology evidence="1">Multi-pass membrane protein</topology>
    </subcellularLocation>
</comment>
<evidence type="ECO:0000313" key="5">
    <source>
        <dbReference type="Proteomes" id="UP000207598"/>
    </source>
</evidence>
<accession>A0A238KG53</accession>
<evidence type="ECO:0000259" key="3">
    <source>
        <dbReference type="Pfam" id="PF06808"/>
    </source>
</evidence>
<feature type="transmembrane region" description="Helical" evidence="2">
    <location>
        <begin position="395"/>
        <end position="412"/>
    </location>
</feature>
<gene>
    <name evidence="4" type="ORF">MAA8898_02459</name>
</gene>
<dbReference type="Pfam" id="PF06808">
    <property type="entry name" value="DctM"/>
    <property type="match status" value="1"/>
</dbReference>
<dbReference type="GO" id="GO:0022857">
    <property type="term" value="F:transmembrane transporter activity"/>
    <property type="evidence" value="ECO:0007669"/>
    <property type="project" value="UniProtKB-UniRule"/>
</dbReference>
<keyword evidence="1" id="KW-0813">Transport</keyword>
<name>A0A238KG53_9RHOB</name>
<feature type="transmembrane region" description="Helical" evidence="2">
    <location>
        <begin position="588"/>
        <end position="608"/>
    </location>
</feature>
<feature type="transmembrane region" description="Helical" evidence="2">
    <location>
        <begin position="265"/>
        <end position="288"/>
    </location>
</feature>
<dbReference type="Proteomes" id="UP000207598">
    <property type="component" value="Unassembled WGS sequence"/>
</dbReference>
<feature type="transmembrane region" description="Helical" evidence="2">
    <location>
        <begin position="536"/>
        <end position="552"/>
    </location>
</feature>
<dbReference type="EMBL" id="FXYF01000006">
    <property type="protein sequence ID" value="SMX41790.1"/>
    <property type="molecule type" value="Genomic_DNA"/>
</dbReference>
<feature type="transmembrane region" description="Helical" evidence="2">
    <location>
        <begin position="170"/>
        <end position="190"/>
    </location>
</feature>
<evidence type="ECO:0000256" key="1">
    <source>
        <dbReference type="RuleBase" id="RU369079"/>
    </source>
</evidence>
<dbReference type="OrthoDB" id="9759894at2"/>
<feature type="transmembrane region" description="Helical" evidence="2">
    <location>
        <begin position="774"/>
        <end position="793"/>
    </location>
</feature>
<feature type="transmembrane region" description="Helical" evidence="2">
    <location>
        <begin position="647"/>
        <end position="664"/>
    </location>
</feature>
<protein>
    <submittedName>
        <fullName evidence="4">DctM-like transporters</fullName>
    </submittedName>
</protein>
<dbReference type="Pfam" id="PF11874">
    <property type="entry name" value="DUF3394"/>
    <property type="match status" value="1"/>
</dbReference>
<comment type="function">
    <text evidence="1">Part of the tripartite ATP-independent periplasmic (TRAP) transport system.</text>
</comment>
<keyword evidence="2" id="KW-0812">Transmembrane</keyword>
<sequence length="931" mass="98775">MSDDKQFQAAAVENQASGKGGLSQAELDALVASSDTGGRSPSLPIVRLITITAIVWSLFQLWIASPIPYIMNASDIGLIKWIGSNTILNDTETRSIHLAFALFLAYLAYPAERSPVQMGLAIGVPAIMTFLFIYGAKDDTAIWWIPLIGLAMIAAVLLGSPKDRVPPWEWALAIIGAAASLYIFVAYDGIAQRVGAPITQDFVVAVIGIIILLEATRRALGPALMIVATVFLVYTFLGPMMPSIIAHKGNNLSEVVNHQWITTEGVFGIALGVSTSFVFLFVLFGSLLDKAGAGNYFIQVAFSLMGHMRGGPAKAAVVSSAMTGLISGSSIANVVTTGTFTIPLMKRVGFSSEKAGAVEVASSVNGQIMPPVMGAAAFLMVEYVGIPYFDVVKHAFVPAVISYIALVYIVHLEAMKANLQGLPRAVAPKPLVAWLMSLAFTIAVICALSFAVYYGMGWIRPAFPETAGYIIFVLLVAVYVALLFVSCREARLKLEDPNAPVTKLPIPGPTIRSGLHFLLPVVVLVWALMVDRLSPGLSAFWAAAFMVFILLTQRPIEAIFRGEGKLGGAVAQGVHELKEGLEAGARNMIGIGIATATAGIIVGAVSQTGVGSALADVVEVLSGGNIMAILVLTAILSLILGMGLPTTANYIVVSALLAPVIVTLGQQNGLIVPLIAVHLFVFYFGIMADVTPPVGLASFAAAAVSGGDPIRTGVVAFFYSLRTAALPFLFIFNTDLLLINVDWIHGIFVFVTATIAMLLFAAATQGWFLTRNRIHETVLLLLIAFSIFRPGFWMDMIVPPFNSVAPAQLEQAFADANPGDEIRLTVNGLNAVGDPVTFTAPLKVPEGETGADRLLATGVEVLDADGKVMIDNVAFGSAGAEVGLDWDQEITQVLSQASQPSKYLMYLPALLLLAGVVMMQRRRIQPTPATA</sequence>
<keyword evidence="1" id="KW-1003">Cell membrane</keyword>
<feature type="transmembrane region" description="Helical" evidence="2">
    <location>
        <begin position="743"/>
        <end position="762"/>
    </location>
</feature>
<dbReference type="RefSeq" id="WP_094021290.1">
    <property type="nucleotide sequence ID" value="NZ_FXYF01000006.1"/>
</dbReference>
<feature type="transmembrane region" description="Helical" evidence="2">
    <location>
        <begin position="196"/>
        <end position="216"/>
    </location>
</feature>
<keyword evidence="2" id="KW-1133">Transmembrane helix</keyword>
<proteinExistence type="predicted"/>
<dbReference type="InterPro" id="IPR021814">
    <property type="entry name" value="DUF3394"/>
</dbReference>
<keyword evidence="5" id="KW-1185">Reference proteome</keyword>
<evidence type="ECO:0000256" key="2">
    <source>
        <dbReference type="SAM" id="Phobius"/>
    </source>
</evidence>
<dbReference type="GO" id="GO:0005886">
    <property type="term" value="C:plasma membrane"/>
    <property type="evidence" value="ECO:0007669"/>
    <property type="project" value="UniProtKB-SubCell"/>
</dbReference>
<organism evidence="4 5">
    <name type="scientific">Maliponia aquimaris</name>
    <dbReference type="NCBI Taxonomy" id="1673631"/>
    <lineage>
        <taxon>Bacteria</taxon>
        <taxon>Pseudomonadati</taxon>
        <taxon>Pseudomonadota</taxon>
        <taxon>Alphaproteobacteria</taxon>
        <taxon>Rhodobacterales</taxon>
        <taxon>Paracoccaceae</taxon>
        <taxon>Maliponia</taxon>
    </lineage>
</organism>
<feature type="transmembrane region" description="Helical" evidence="2">
    <location>
        <begin position="223"/>
        <end position="245"/>
    </location>
</feature>
<dbReference type="PANTHER" id="PTHR43849">
    <property type="entry name" value="BLL3936 PROTEIN"/>
    <property type="match status" value="1"/>
</dbReference>
<feature type="transmembrane region" description="Helical" evidence="2">
    <location>
        <begin position="432"/>
        <end position="454"/>
    </location>
</feature>
<reference evidence="4 5" key="1">
    <citation type="submission" date="2017-05" db="EMBL/GenBank/DDBJ databases">
        <authorList>
            <person name="Song R."/>
            <person name="Chenine A.L."/>
            <person name="Ruprecht R.M."/>
        </authorList>
    </citation>
    <scope>NUCLEOTIDE SEQUENCE [LARGE SCALE GENOMIC DNA]</scope>
    <source>
        <strain evidence="4 5">CECT 8898</strain>
    </source>
</reference>
<keyword evidence="2" id="KW-0472">Membrane</keyword>